<sequence>MSGPEIRTVTVGKVIFLWDPATTLPFTFSVLMRHKNSGPVWAHEKWFSSKVGVSVAMIGVKSFYHFGVRMEVDRVVREGSFMYYAHYFACS</sequence>
<organism evidence="1 2">
    <name type="scientific">Caerostris extrusa</name>
    <name type="common">Bark spider</name>
    <name type="synonym">Caerostris bankana</name>
    <dbReference type="NCBI Taxonomy" id="172846"/>
    <lineage>
        <taxon>Eukaryota</taxon>
        <taxon>Metazoa</taxon>
        <taxon>Ecdysozoa</taxon>
        <taxon>Arthropoda</taxon>
        <taxon>Chelicerata</taxon>
        <taxon>Arachnida</taxon>
        <taxon>Araneae</taxon>
        <taxon>Araneomorphae</taxon>
        <taxon>Entelegynae</taxon>
        <taxon>Araneoidea</taxon>
        <taxon>Araneidae</taxon>
        <taxon>Caerostris</taxon>
    </lineage>
</organism>
<accession>A0AAV4QJN0</accession>
<reference evidence="1 2" key="1">
    <citation type="submission" date="2021-06" db="EMBL/GenBank/DDBJ databases">
        <title>Caerostris extrusa draft genome.</title>
        <authorList>
            <person name="Kono N."/>
            <person name="Arakawa K."/>
        </authorList>
    </citation>
    <scope>NUCLEOTIDE SEQUENCE [LARGE SCALE GENOMIC DNA]</scope>
</reference>
<dbReference type="Proteomes" id="UP001054945">
    <property type="component" value="Unassembled WGS sequence"/>
</dbReference>
<comment type="caution">
    <text evidence="1">The sequence shown here is derived from an EMBL/GenBank/DDBJ whole genome shotgun (WGS) entry which is preliminary data.</text>
</comment>
<evidence type="ECO:0000313" key="1">
    <source>
        <dbReference type="EMBL" id="GIY08556.1"/>
    </source>
</evidence>
<keyword evidence="2" id="KW-1185">Reference proteome</keyword>
<name>A0AAV4QJN0_CAEEX</name>
<dbReference type="EMBL" id="BPLR01006267">
    <property type="protein sequence ID" value="GIY08556.1"/>
    <property type="molecule type" value="Genomic_DNA"/>
</dbReference>
<evidence type="ECO:0000313" key="2">
    <source>
        <dbReference type="Proteomes" id="UP001054945"/>
    </source>
</evidence>
<dbReference type="AlphaFoldDB" id="A0AAV4QJN0"/>
<protein>
    <submittedName>
        <fullName evidence="1">Uncharacterized protein</fullName>
    </submittedName>
</protein>
<proteinExistence type="predicted"/>
<gene>
    <name evidence="1" type="ORF">CEXT_262401</name>
</gene>